<evidence type="ECO:0000313" key="2">
    <source>
        <dbReference type="EMBL" id="CAL1672534.1"/>
    </source>
</evidence>
<comment type="caution">
    <text evidence="2">The sequence shown here is derived from an EMBL/GenBank/DDBJ whole genome shotgun (WGS) entry which is preliminary data.</text>
</comment>
<evidence type="ECO:0000313" key="3">
    <source>
        <dbReference type="Proteomes" id="UP001497644"/>
    </source>
</evidence>
<feature type="compositionally biased region" description="Basic and acidic residues" evidence="1">
    <location>
        <begin position="1"/>
        <end position="14"/>
    </location>
</feature>
<dbReference type="Proteomes" id="UP001497644">
    <property type="component" value="Unassembled WGS sequence"/>
</dbReference>
<sequence>MERTRGQNDERGEPGVEQGDEDAKIQNNSETDRPGGGRRAEAGDVSPEDFGLRGLGGADERRQRTEETTENVSREEGES</sequence>
<name>A0AAV2MZP8_9HYME</name>
<protein>
    <submittedName>
        <fullName evidence="2">Uncharacterized protein</fullName>
    </submittedName>
</protein>
<reference evidence="2" key="1">
    <citation type="submission" date="2024-04" db="EMBL/GenBank/DDBJ databases">
        <authorList>
            <consortium name="Molecular Ecology Group"/>
        </authorList>
    </citation>
    <scope>NUCLEOTIDE SEQUENCE</scope>
</reference>
<dbReference type="EMBL" id="CAXIPU020000644">
    <property type="protein sequence ID" value="CAL1672534.1"/>
    <property type="molecule type" value="Genomic_DNA"/>
</dbReference>
<feature type="compositionally biased region" description="Basic and acidic residues" evidence="1">
    <location>
        <begin position="58"/>
        <end position="79"/>
    </location>
</feature>
<gene>
    <name evidence="2" type="ORF">LPLAT_LOCUS8337</name>
</gene>
<organism evidence="2 3">
    <name type="scientific">Lasius platythorax</name>
    <dbReference type="NCBI Taxonomy" id="488582"/>
    <lineage>
        <taxon>Eukaryota</taxon>
        <taxon>Metazoa</taxon>
        <taxon>Ecdysozoa</taxon>
        <taxon>Arthropoda</taxon>
        <taxon>Hexapoda</taxon>
        <taxon>Insecta</taxon>
        <taxon>Pterygota</taxon>
        <taxon>Neoptera</taxon>
        <taxon>Endopterygota</taxon>
        <taxon>Hymenoptera</taxon>
        <taxon>Apocrita</taxon>
        <taxon>Aculeata</taxon>
        <taxon>Formicoidea</taxon>
        <taxon>Formicidae</taxon>
        <taxon>Formicinae</taxon>
        <taxon>Lasius</taxon>
        <taxon>Lasius</taxon>
    </lineage>
</organism>
<proteinExistence type="predicted"/>
<accession>A0AAV2MZP8</accession>
<evidence type="ECO:0000256" key="1">
    <source>
        <dbReference type="SAM" id="MobiDB-lite"/>
    </source>
</evidence>
<dbReference type="AlphaFoldDB" id="A0AAV2MZP8"/>
<feature type="compositionally biased region" description="Basic and acidic residues" evidence="1">
    <location>
        <begin position="30"/>
        <end position="42"/>
    </location>
</feature>
<keyword evidence="3" id="KW-1185">Reference proteome</keyword>
<feature type="region of interest" description="Disordered" evidence="1">
    <location>
        <begin position="1"/>
        <end position="79"/>
    </location>
</feature>